<feature type="compositionally biased region" description="Polar residues" evidence="1">
    <location>
        <begin position="235"/>
        <end position="262"/>
    </location>
</feature>
<dbReference type="Proteomes" id="UP000887540">
    <property type="component" value="Unplaced"/>
</dbReference>
<dbReference type="WBParaSite" id="ACRNAN_scaffold6228.g13677.t1">
    <property type="protein sequence ID" value="ACRNAN_scaffold6228.g13677.t1"/>
    <property type="gene ID" value="ACRNAN_scaffold6228.g13677"/>
</dbReference>
<reference evidence="3" key="1">
    <citation type="submission" date="2022-11" db="UniProtKB">
        <authorList>
            <consortium name="WormBaseParasite"/>
        </authorList>
    </citation>
    <scope>IDENTIFICATION</scope>
</reference>
<evidence type="ECO:0000256" key="1">
    <source>
        <dbReference type="SAM" id="MobiDB-lite"/>
    </source>
</evidence>
<name>A0A914E883_9BILA</name>
<protein>
    <submittedName>
        <fullName evidence="3">Uncharacterized protein</fullName>
    </submittedName>
</protein>
<keyword evidence="2" id="KW-1185">Reference proteome</keyword>
<feature type="region of interest" description="Disordered" evidence="1">
    <location>
        <begin position="139"/>
        <end position="179"/>
    </location>
</feature>
<sequence>MLLQSKKRGVQQVPHEELDKKPKMSMNSFPEIDGEQAYETAKLGVMALIFQLGFHTIESEALETLTRCALKKLNKMCHAMQILKRRLHEGRQCAQQVPILQTLEQYNLAPLTLHKFYHGRILDRRNILLKQCEALHKKRLAEKNSSQEKDESEENEEEEIPESEGNLHDPATQSSSKDVEKMSLQVAVKNISKPTPRLTKLIQPIPIPGLELEQLPPKSIQRVPRSGYLIQTVKATTPSSPQAQNMNIKSPTSPVKSTVPQKQTRRRSPGIVSDTKAPASKRGRRGGF</sequence>
<evidence type="ECO:0000313" key="3">
    <source>
        <dbReference type="WBParaSite" id="ACRNAN_scaffold6228.g13677.t1"/>
    </source>
</evidence>
<accession>A0A914E883</accession>
<feature type="compositionally biased region" description="Acidic residues" evidence="1">
    <location>
        <begin position="150"/>
        <end position="162"/>
    </location>
</feature>
<dbReference type="AlphaFoldDB" id="A0A914E883"/>
<organism evidence="2 3">
    <name type="scientific">Acrobeloides nanus</name>
    <dbReference type="NCBI Taxonomy" id="290746"/>
    <lineage>
        <taxon>Eukaryota</taxon>
        <taxon>Metazoa</taxon>
        <taxon>Ecdysozoa</taxon>
        <taxon>Nematoda</taxon>
        <taxon>Chromadorea</taxon>
        <taxon>Rhabditida</taxon>
        <taxon>Tylenchina</taxon>
        <taxon>Cephalobomorpha</taxon>
        <taxon>Cephaloboidea</taxon>
        <taxon>Cephalobidae</taxon>
        <taxon>Acrobeloides</taxon>
    </lineage>
</organism>
<feature type="region of interest" description="Disordered" evidence="1">
    <location>
        <begin position="1"/>
        <end position="26"/>
    </location>
</feature>
<feature type="compositionally biased region" description="Basic residues" evidence="1">
    <location>
        <begin position="279"/>
        <end position="288"/>
    </location>
</feature>
<evidence type="ECO:0000313" key="2">
    <source>
        <dbReference type="Proteomes" id="UP000887540"/>
    </source>
</evidence>
<feature type="region of interest" description="Disordered" evidence="1">
    <location>
        <begin position="235"/>
        <end position="288"/>
    </location>
</feature>
<proteinExistence type="predicted"/>